<dbReference type="NCBIfam" id="TIGR00873">
    <property type="entry name" value="gnd"/>
    <property type="match status" value="1"/>
</dbReference>
<dbReference type="SMART" id="SM01350">
    <property type="entry name" value="6PGD"/>
    <property type="match status" value="1"/>
</dbReference>
<evidence type="ECO:0000313" key="18">
    <source>
        <dbReference type="Proteomes" id="UP000194154"/>
    </source>
</evidence>
<comment type="function">
    <text evidence="1 11">Catalyzes the oxidative decarboxylation of 6-phosphogluconate to ribulose 5-phosphate and CO(2), with concomitant reduction of NADP to NADPH.</text>
</comment>
<feature type="binding site" description="in other chain" evidence="13">
    <location>
        <position position="260"/>
    </location>
    <ligand>
        <name>substrate</name>
        <note>ligand shared between dimeric partners</note>
    </ligand>
</feature>
<evidence type="ECO:0000256" key="11">
    <source>
        <dbReference type="PIRNR" id="PIRNR000109"/>
    </source>
</evidence>
<protein>
    <recommendedName>
        <fullName evidence="6 11">6-phosphogluconate dehydrogenase, decarboxylating</fullName>
        <ecNumber evidence="5 11">1.1.1.44</ecNumber>
    </recommendedName>
</protein>
<evidence type="ECO:0000256" key="7">
    <source>
        <dbReference type="ARBA" id="ARBA00023002"/>
    </source>
</evidence>
<dbReference type="NCBIfam" id="NF006765">
    <property type="entry name" value="PRK09287.1"/>
    <property type="match status" value="1"/>
</dbReference>
<dbReference type="InterPro" id="IPR013328">
    <property type="entry name" value="6PGD_dom2"/>
</dbReference>
<dbReference type="EMBL" id="CP021059">
    <property type="protein sequence ID" value="ARQ06990.1"/>
    <property type="molecule type" value="Genomic_DNA"/>
</dbReference>
<comment type="similarity">
    <text evidence="3 11 15">Belongs to the 6-phosphogluconate dehydrogenase family.</text>
</comment>
<evidence type="ECO:0000256" key="10">
    <source>
        <dbReference type="ARBA" id="ARBA00048640"/>
    </source>
</evidence>
<feature type="binding site" evidence="14">
    <location>
        <begin position="74"/>
        <end position="76"/>
    </location>
    <ligand>
        <name>NADP(+)</name>
        <dbReference type="ChEBI" id="CHEBI:58349"/>
    </ligand>
</feature>
<dbReference type="InterPro" id="IPR006114">
    <property type="entry name" value="6PGDH_C"/>
</dbReference>
<dbReference type="InterPro" id="IPR006184">
    <property type="entry name" value="6PGdom_BS"/>
</dbReference>
<comment type="catalytic activity">
    <reaction evidence="10 11 15">
        <text>6-phospho-D-gluconate + NADP(+) = D-ribulose 5-phosphate + CO2 + NADPH</text>
        <dbReference type="Rhea" id="RHEA:10116"/>
        <dbReference type="ChEBI" id="CHEBI:16526"/>
        <dbReference type="ChEBI" id="CHEBI:57783"/>
        <dbReference type="ChEBI" id="CHEBI:58121"/>
        <dbReference type="ChEBI" id="CHEBI:58349"/>
        <dbReference type="ChEBI" id="CHEBI:58759"/>
        <dbReference type="EC" id="1.1.1.44"/>
    </reaction>
</comment>
<keyword evidence="8 15" id="KW-0311">Gluconate utilization</keyword>
<evidence type="ECO:0000259" key="16">
    <source>
        <dbReference type="SMART" id="SM01350"/>
    </source>
</evidence>
<dbReference type="InterPro" id="IPR006113">
    <property type="entry name" value="6PGDH_Gnd/GntZ"/>
</dbReference>
<dbReference type="GeneID" id="35295470"/>
<keyword evidence="9 11" id="KW-0570">Pentose shunt</keyword>
<evidence type="ECO:0000256" key="8">
    <source>
        <dbReference type="ARBA" id="ARBA00023064"/>
    </source>
</evidence>
<feature type="binding site" evidence="14">
    <location>
        <begin position="10"/>
        <end position="15"/>
    </location>
    <ligand>
        <name>NADP(+)</name>
        <dbReference type="ChEBI" id="CHEBI:58349"/>
    </ligand>
</feature>
<dbReference type="FunFam" id="3.40.50.720:FF:000007">
    <property type="entry name" value="6-phosphogluconate dehydrogenase, decarboxylating"/>
    <property type="match status" value="1"/>
</dbReference>
<dbReference type="RefSeq" id="WP_086042623.1">
    <property type="nucleotide sequence ID" value="NZ_CBCRZA010000002.1"/>
</dbReference>
<keyword evidence="11 15" id="KW-0521">NADP</keyword>
<dbReference type="KEGG" id="mcak:MCCS_13480"/>
<feature type="binding site" evidence="14">
    <location>
        <position position="102"/>
    </location>
    <ligand>
        <name>NADP(+)</name>
        <dbReference type="ChEBI" id="CHEBI:58349"/>
    </ligand>
</feature>
<feature type="binding site" evidence="13">
    <location>
        <position position="445"/>
    </location>
    <ligand>
        <name>substrate</name>
        <note>ligand shared between dimeric partners</note>
    </ligand>
</feature>
<dbReference type="OrthoDB" id="9804542at2"/>
<feature type="binding site" evidence="14">
    <location>
        <begin position="33"/>
        <end position="35"/>
    </location>
    <ligand>
        <name>NADP(+)</name>
        <dbReference type="ChEBI" id="CHEBI:58349"/>
    </ligand>
</feature>
<dbReference type="FunFam" id="1.20.5.320:FF:000001">
    <property type="entry name" value="6-phosphogluconate dehydrogenase, decarboxylating"/>
    <property type="match status" value="1"/>
</dbReference>
<dbReference type="GO" id="GO:0004616">
    <property type="term" value="F:phosphogluconate dehydrogenase (decarboxylating) activity"/>
    <property type="evidence" value="ECO:0007669"/>
    <property type="project" value="UniProtKB-EC"/>
</dbReference>
<keyword evidence="7 11" id="KW-0560">Oxidoreductase</keyword>
<dbReference type="UniPathway" id="UPA00115">
    <property type="reaction ID" value="UER00410"/>
</dbReference>
<evidence type="ECO:0000256" key="9">
    <source>
        <dbReference type="ARBA" id="ARBA00023126"/>
    </source>
</evidence>
<dbReference type="PIRSF" id="PIRSF000109">
    <property type="entry name" value="6PGD"/>
    <property type="match status" value="1"/>
</dbReference>
<evidence type="ECO:0000256" key="5">
    <source>
        <dbReference type="ARBA" id="ARBA00013011"/>
    </source>
</evidence>
<dbReference type="PRINTS" id="PR00076">
    <property type="entry name" value="6PGDHDRGNASE"/>
</dbReference>
<feature type="binding site" description="in other chain" evidence="13">
    <location>
        <begin position="128"/>
        <end position="130"/>
    </location>
    <ligand>
        <name>substrate</name>
        <note>ligand shared between dimeric partners</note>
    </ligand>
</feature>
<dbReference type="EC" id="1.1.1.44" evidence="5 11"/>
<evidence type="ECO:0000256" key="14">
    <source>
        <dbReference type="PIRSR" id="PIRSR000109-3"/>
    </source>
</evidence>
<feature type="active site" description="Proton acceptor" evidence="12">
    <location>
        <position position="183"/>
    </location>
</feature>
<dbReference type="GO" id="GO:0019521">
    <property type="term" value="P:D-gluconate metabolic process"/>
    <property type="evidence" value="ECO:0007669"/>
    <property type="project" value="UniProtKB-KW"/>
</dbReference>
<feature type="binding site" description="in other chain" evidence="13">
    <location>
        <begin position="186"/>
        <end position="187"/>
    </location>
    <ligand>
        <name>substrate</name>
        <note>ligand shared between dimeric partners</note>
    </ligand>
</feature>
<feature type="binding site" description="in other chain" evidence="13">
    <location>
        <position position="191"/>
    </location>
    <ligand>
        <name>substrate</name>
        <note>ligand shared between dimeric partners</note>
    </ligand>
</feature>
<name>A0A1W7AD11_9STAP</name>
<evidence type="ECO:0000256" key="3">
    <source>
        <dbReference type="ARBA" id="ARBA00008419"/>
    </source>
</evidence>
<gene>
    <name evidence="17" type="primary">gnd</name>
    <name evidence="17" type="ORF">MCCS_13480</name>
</gene>
<dbReference type="Gene3D" id="1.20.5.320">
    <property type="entry name" value="6-Phosphogluconate Dehydrogenase, domain 3"/>
    <property type="match status" value="1"/>
</dbReference>
<dbReference type="PANTHER" id="PTHR11811">
    <property type="entry name" value="6-PHOSPHOGLUCONATE DEHYDROGENASE"/>
    <property type="match status" value="1"/>
</dbReference>
<evidence type="ECO:0000256" key="15">
    <source>
        <dbReference type="RuleBase" id="RU000485"/>
    </source>
</evidence>
<dbReference type="Gene3D" id="1.10.1040.10">
    <property type="entry name" value="N-(1-d-carboxylethyl)-l-norvaline Dehydrogenase, domain 2"/>
    <property type="match status" value="1"/>
</dbReference>
<sequence length="467" mass="52112">MNKQQIGVIGLAVMGKNLAWNIESRGNSVSVYNRSSDKTDLMMKESDGKNIHPTYTLEEFVNSLESPRKIMMMVKAGEATDATIESLLPLLDEGDILIDGGNTNYNDTIRRNVYLSEKGINFIGTGVSGGEEGALHGPSIMPGGQKEAYELVRPILESIAAKAKDGKPCVAYIGPDGAGHYVKMVHNGIEYADMQLIAESYDLMKNVLHMSHQEIADTFKTWNEGELDSYLIEITADIFNKLDEDGTPLVEKVLDKAGQKGTGKWTSINALDLGVPLTIITESVFARTISSQKDERVIAHEAIRNEKNNFEGNKEEFLEAIREALYMSKICCYAQGFAQMKEASTSYNWNLQLGDLAMIWREGCIIRAQFLQKIKDAYDLDNNLQNLLLDPYFKGIVEKYQQSLRKVASTAIMTGTPVPTFASAINYFDSYTAKDLPANLIQAQRDYFGAHTYERKDRAGTFHTDWK</sequence>
<feature type="domain" description="6-phosphogluconate dehydrogenase C-terminal" evidence="16">
    <location>
        <begin position="179"/>
        <end position="467"/>
    </location>
</feature>
<organism evidence="17 18">
    <name type="scientific">Macrococcoides canis</name>
    <dbReference type="NCBI Taxonomy" id="1855823"/>
    <lineage>
        <taxon>Bacteria</taxon>
        <taxon>Bacillati</taxon>
        <taxon>Bacillota</taxon>
        <taxon>Bacilli</taxon>
        <taxon>Bacillales</taxon>
        <taxon>Staphylococcaceae</taxon>
        <taxon>Macrococcoides</taxon>
    </lineage>
</organism>
<proteinExistence type="inferred from homology"/>
<dbReference type="PROSITE" id="PS00461">
    <property type="entry name" value="6PGD"/>
    <property type="match status" value="1"/>
</dbReference>
<dbReference type="Gene3D" id="3.40.50.720">
    <property type="entry name" value="NAD(P)-binding Rossmann-like Domain"/>
    <property type="match status" value="1"/>
</dbReference>
<evidence type="ECO:0000256" key="6">
    <source>
        <dbReference type="ARBA" id="ARBA00018193"/>
    </source>
</evidence>
<keyword evidence="18" id="KW-1185">Reference proteome</keyword>
<dbReference type="Proteomes" id="UP000194154">
    <property type="component" value="Chromosome"/>
</dbReference>
<comment type="pathway">
    <text evidence="2 11 15">Carbohydrate degradation; pentose phosphate pathway; D-ribulose 5-phosphate from D-glucose 6-phosphate (oxidative stage): step 3/3.</text>
</comment>
<feature type="binding site" description="in other chain" evidence="13">
    <location>
        <position position="102"/>
    </location>
    <ligand>
        <name>substrate</name>
        <note>ligand shared between dimeric partners</note>
    </ligand>
</feature>
<dbReference type="InterPro" id="IPR006115">
    <property type="entry name" value="6PGDH_NADP-bd"/>
</dbReference>
<comment type="subunit">
    <text evidence="4 11">Homodimer.</text>
</comment>
<evidence type="ECO:0000256" key="1">
    <source>
        <dbReference type="ARBA" id="ARBA00002526"/>
    </source>
</evidence>
<evidence type="ECO:0000256" key="2">
    <source>
        <dbReference type="ARBA" id="ARBA00004874"/>
    </source>
</evidence>
<dbReference type="STRING" id="1855823.MCCS_13480"/>
<evidence type="ECO:0000256" key="13">
    <source>
        <dbReference type="PIRSR" id="PIRSR000109-2"/>
    </source>
</evidence>
<dbReference type="AlphaFoldDB" id="A0A1W7AD11"/>
<dbReference type="Pfam" id="PF03446">
    <property type="entry name" value="NAD_binding_2"/>
    <property type="match status" value="1"/>
</dbReference>
<dbReference type="InterPro" id="IPR006183">
    <property type="entry name" value="Pgluconate_DH"/>
</dbReference>
<evidence type="ECO:0000256" key="4">
    <source>
        <dbReference type="ARBA" id="ARBA00011738"/>
    </source>
</evidence>
<dbReference type="InterPro" id="IPR036291">
    <property type="entry name" value="NAD(P)-bd_dom_sf"/>
</dbReference>
<dbReference type="GO" id="GO:0050661">
    <property type="term" value="F:NADP binding"/>
    <property type="evidence" value="ECO:0007669"/>
    <property type="project" value="InterPro"/>
</dbReference>
<dbReference type="FunFam" id="1.10.1040.10:FF:000002">
    <property type="entry name" value="6-phosphogluconate dehydrogenase, decarboxylating"/>
    <property type="match status" value="1"/>
</dbReference>
<feature type="binding site" evidence="13">
    <location>
        <position position="451"/>
    </location>
    <ligand>
        <name>substrate</name>
        <note>ligand shared between dimeric partners</note>
    </ligand>
</feature>
<evidence type="ECO:0000256" key="12">
    <source>
        <dbReference type="PIRSR" id="PIRSR000109-1"/>
    </source>
</evidence>
<reference evidence="17 18" key="1">
    <citation type="journal article" date="2017" name="Int. J. Syst. Evol. Microbiol.">
        <title>Macrococcus canis sp. nov., a skin bacterium associated with infections in dogs.</title>
        <authorList>
            <person name="Gobeli Brawand S."/>
            <person name="Cotting K."/>
            <person name="Gomez-Sanz E."/>
            <person name="Collaud A."/>
            <person name="Thomann A."/>
            <person name="Brodard I."/>
            <person name="Rodriguez-Campos S."/>
            <person name="Strauss C."/>
            <person name="Perreten V."/>
        </authorList>
    </citation>
    <scope>NUCLEOTIDE SEQUENCE [LARGE SCALE GENOMIC DNA]</scope>
    <source>
        <strain evidence="17 18">KM45013</strain>
    </source>
</reference>
<feature type="binding site" description="in other chain" evidence="13">
    <location>
        <position position="287"/>
    </location>
    <ligand>
        <name>substrate</name>
        <note>ligand shared between dimeric partners</note>
    </ligand>
</feature>
<dbReference type="SUPFAM" id="SSF51735">
    <property type="entry name" value="NAD(P)-binding Rossmann-fold domains"/>
    <property type="match status" value="1"/>
</dbReference>
<dbReference type="SUPFAM" id="SSF48179">
    <property type="entry name" value="6-phosphogluconate dehydrogenase C-terminal domain-like"/>
    <property type="match status" value="1"/>
</dbReference>
<dbReference type="GO" id="GO:0006098">
    <property type="term" value="P:pentose-phosphate shunt"/>
    <property type="evidence" value="ECO:0007669"/>
    <property type="project" value="UniProtKB-UniPathway"/>
</dbReference>
<dbReference type="Pfam" id="PF00393">
    <property type="entry name" value="6PGD"/>
    <property type="match status" value="1"/>
</dbReference>
<dbReference type="InterPro" id="IPR008927">
    <property type="entry name" value="6-PGluconate_DH-like_C_sf"/>
</dbReference>
<feature type="active site" description="Proton donor" evidence="12">
    <location>
        <position position="190"/>
    </location>
</feature>
<accession>A0A1W7AD11</accession>
<evidence type="ECO:0000313" key="17">
    <source>
        <dbReference type="EMBL" id="ARQ06990.1"/>
    </source>
</evidence>